<dbReference type="EMBL" id="RIAR02000001">
    <property type="protein sequence ID" value="NSL91000.1"/>
    <property type="molecule type" value="Genomic_DNA"/>
</dbReference>
<comment type="caution">
    <text evidence="2">The sequence shown here is derived from an EMBL/GenBank/DDBJ whole genome shotgun (WGS) entry which is preliminary data.</text>
</comment>
<accession>A0A433WQ21</accession>
<dbReference type="Gene3D" id="3.40.50.1820">
    <property type="entry name" value="alpha/beta hydrolase"/>
    <property type="match status" value="1"/>
</dbReference>
<dbReference type="InterPro" id="IPR001031">
    <property type="entry name" value="Thioesterase"/>
</dbReference>
<dbReference type="Pfam" id="PF00975">
    <property type="entry name" value="Thioesterase"/>
    <property type="match status" value="1"/>
</dbReference>
<dbReference type="SUPFAM" id="SSF53474">
    <property type="entry name" value="alpha/beta-Hydrolases"/>
    <property type="match status" value="1"/>
</dbReference>
<dbReference type="OrthoDB" id="2213423at2"/>
<name>A0A433WQ21_9BACT</name>
<evidence type="ECO:0000313" key="3">
    <source>
        <dbReference type="Proteomes" id="UP000281028"/>
    </source>
</evidence>
<comment type="similarity">
    <text evidence="1">Belongs to the thioesterase family.</text>
</comment>
<protein>
    <submittedName>
        <fullName evidence="2">Thioesterase</fullName>
    </submittedName>
</protein>
<evidence type="ECO:0000256" key="1">
    <source>
        <dbReference type="ARBA" id="ARBA00007169"/>
    </source>
</evidence>
<proteinExistence type="inferred from homology"/>
<dbReference type="InterPro" id="IPR012223">
    <property type="entry name" value="TEII"/>
</dbReference>
<dbReference type="AlphaFoldDB" id="A0A433WQ21"/>
<dbReference type="InterPro" id="IPR029058">
    <property type="entry name" value="AB_hydrolase_fold"/>
</dbReference>
<dbReference type="Proteomes" id="UP000281028">
    <property type="component" value="Unassembled WGS sequence"/>
</dbReference>
<gene>
    <name evidence="2" type="ORF">ECE50_029515</name>
</gene>
<reference evidence="2" key="1">
    <citation type="submission" date="2020-05" db="EMBL/GenBank/DDBJ databases">
        <title>Chitinophaga laudate sp. nov., isolated from a tropical peat swamp.</title>
        <authorList>
            <person name="Goh C.B.S."/>
            <person name="Lee M.S."/>
            <person name="Parimannan S."/>
            <person name="Pasbakhsh P."/>
            <person name="Yule C.M."/>
            <person name="Rajandas H."/>
            <person name="Loke S."/>
            <person name="Croft L."/>
            <person name="Tan J.B.L."/>
        </authorList>
    </citation>
    <scope>NUCLEOTIDE SEQUENCE</scope>
    <source>
        <strain evidence="2">Mgbs1</strain>
    </source>
</reference>
<keyword evidence="3" id="KW-1185">Reference proteome</keyword>
<dbReference type="GO" id="GO:0008610">
    <property type="term" value="P:lipid biosynthetic process"/>
    <property type="evidence" value="ECO:0007669"/>
    <property type="project" value="TreeGrafter"/>
</dbReference>
<evidence type="ECO:0000313" key="2">
    <source>
        <dbReference type="EMBL" id="NSL91000.1"/>
    </source>
</evidence>
<dbReference type="PANTHER" id="PTHR11487:SF0">
    <property type="entry name" value="S-ACYL FATTY ACID SYNTHASE THIOESTERASE, MEDIUM CHAIN"/>
    <property type="match status" value="1"/>
</dbReference>
<organism evidence="2 3">
    <name type="scientific">Chitinophaga solisilvae</name>
    <dbReference type="NCBI Taxonomy" id="1233460"/>
    <lineage>
        <taxon>Bacteria</taxon>
        <taxon>Pseudomonadati</taxon>
        <taxon>Bacteroidota</taxon>
        <taxon>Chitinophagia</taxon>
        <taxon>Chitinophagales</taxon>
        <taxon>Chitinophagaceae</taxon>
        <taxon>Chitinophaga</taxon>
    </lineage>
</organism>
<sequence>MKKPQLFLLHFAGGNAWSFDFLKPYLQNFDVVVPELPGRGKRMAEPLLTEFSQGVADVYQHVTGKLSGPPFFIYGHSMGAYLTLKLGHMLEQNGYRPAALIVSGNAGPHPEATRKKYYRMPHHVFLKELEELGGIPPDILSNPEYFEYFEPMLRADFELSEEHGLIQDFAVKAPIYAMMGTEEEGAGNIANWQRFTASWFRYETLPGGHFFIHHHPERIAAVINYCYRSATNFQHL</sequence>
<dbReference type="PANTHER" id="PTHR11487">
    <property type="entry name" value="THIOESTERASE"/>
    <property type="match status" value="1"/>
</dbReference>